<dbReference type="Proteomes" id="UP000287171">
    <property type="component" value="Unassembled WGS sequence"/>
</dbReference>
<dbReference type="PANTHER" id="PTHR30576:SF0">
    <property type="entry name" value="UNDECAPRENYL-PHOSPHATE N-ACETYLGALACTOSAMINYL 1-PHOSPHATE TRANSFERASE-RELATED"/>
    <property type="match status" value="1"/>
</dbReference>
<keyword evidence="6" id="KW-1185">Reference proteome</keyword>
<feature type="transmembrane region" description="Helical" evidence="2">
    <location>
        <begin position="85"/>
        <end position="108"/>
    </location>
</feature>
<keyword evidence="2" id="KW-1133">Transmembrane helix</keyword>
<feature type="chain" id="PRO_5019355275" description="Bacterial sugar transferase domain-containing protein" evidence="3">
    <location>
        <begin position="19"/>
        <end position="271"/>
    </location>
</feature>
<dbReference type="AlphaFoldDB" id="A0A402AZQ2"/>
<evidence type="ECO:0000313" key="5">
    <source>
        <dbReference type="EMBL" id="GCE24582.1"/>
    </source>
</evidence>
<sequence length="271" mass="30838">MALKLLMHLSLIDLLVVAAEPSSTNPELSCLIEDALSQGVMVYAISDLYEYTTGKCVTSADYDLTTVLSLYGQQLQSLAYRCWHFLLNLCFGLLGTCVLLVILPWLALCIRLDSPGPIFYWQERVGYRGQAFRLLKFRSMCVNAEPYGATWASSVDARITRMGRILRSTHLDELPQVLNILRGEMNLIGPRPEREPFVSQLEQFMPAFHYRLSVKPGLTGWAQVKFPYASSYEDTATKLQYDLYYIKHRSFLLDVSILLQTVMKLVRCSGR</sequence>
<proteinExistence type="inferred from homology"/>
<dbReference type="GO" id="GO:0016780">
    <property type="term" value="F:phosphotransferase activity, for other substituted phosphate groups"/>
    <property type="evidence" value="ECO:0007669"/>
    <property type="project" value="TreeGrafter"/>
</dbReference>
<evidence type="ECO:0000256" key="1">
    <source>
        <dbReference type="ARBA" id="ARBA00006464"/>
    </source>
</evidence>
<reference evidence="6" key="1">
    <citation type="submission" date="2018-12" db="EMBL/GenBank/DDBJ databases">
        <title>Tengunoibacter tsumagoiensis gen. nov., sp. nov., Dictyobacter kobayashii sp. nov., D. alpinus sp. nov., and D. joshuensis sp. nov. and description of Dictyobacteraceae fam. nov. within the order Ktedonobacterales isolated from Tengu-no-mugimeshi.</title>
        <authorList>
            <person name="Wang C.M."/>
            <person name="Zheng Y."/>
            <person name="Sakai Y."/>
            <person name="Toyoda A."/>
            <person name="Minakuchi Y."/>
            <person name="Abe K."/>
            <person name="Yokota A."/>
            <person name="Yabe S."/>
        </authorList>
    </citation>
    <scope>NUCLEOTIDE SEQUENCE [LARGE SCALE GENOMIC DNA]</scope>
    <source>
        <strain evidence="6">Uno16</strain>
    </source>
</reference>
<dbReference type="InterPro" id="IPR003362">
    <property type="entry name" value="Bact_transf"/>
</dbReference>
<evidence type="ECO:0000313" key="6">
    <source>
        <dbReference type="Proteomes" id="UP000287171"/>
    </source>
</evidence>
<organism evidence="5 6">
    <name type="scientific">Dictyobacter alpinus</name>
    <dbReference type="NCBI Taxonomy" id="2014873"/>
    <lineage>
        <taxon>Bacteria</taxon>
        <taxon>Bacillati</taxon>
        <taxon>Chloroflexota</taxon>
        <taxon>Ktedonobacteria</taxon>
        <taxon>Ktedonobacterales</taxon>
        <taxon>Dictyobacteraceae</taxon>
        <taxon>Dictyobacter</taxon>
    </lineage>
</organism>
<keyword evidence="3" id="KW-0732">Signal</keyword>
<dbReference type="Pfam" id="PF02397">
    <property type="entry name" value="Bac_transf"/>
    <property type="match status" value="1"/>
</dbReference>
<name>A0A402AZQ2_9CHLR</name>
<keyword evidence="2" id="KW-0812">Transmembrane</keyword>
<protein>
    <recommendedName>
        <fullName evidence="4">Bacterial sugar transferase domain-containing protein</fullName>
    </recommendedName>
</protein>
<comment type="similarity">
    <text evidence="1">Belongs to the bacterial sugar transferase family.</text>
</comment>
<accession>A0A402AZQ2</accession>
<evidence type="ECO:0000259" key="4">
    <source>
        <dbReference type="Pfam" id="PF02397"/>
    </source>
</evidence>
<feature type="domain" description="Bacterial sugar transferase" evidence="4">
    <location>
        <begin position="87"/>
        <end position="266"/>
    </location>
</feature>
<gene>
    <name evidence="5" type="ORF">KDA_00660</name>
</gene>
<dbReference type="EMBL" id="BIFT01000001">
    <property type="protein sequence ID" value="GCE24582.1"/>
    <property type="molecule type" value="Genomic_DNA"/>
</dbReference>
<dbReference type="PANTHER" id="PTHR30576">
    <property type="entry name" value="COLANIC BIOSYNTHESIS UDP-GLUCOSE LIPID CARRIER TRANSFERASE"/>
    <property type="match status" value="1"/>
</dbReference>
<keyword evidence="2" id="KW-0472">Membrane</keyword>
<comment type="caution">
    <text evidence="5">The sequence shown here is derived from an EMBL/GenBank/DDBJ whole genome shotgun (WGS) entry which is preliminary data.</text>
</comment>
<evidence type="ECO:0000256" key="2">
    <source>
        <dbReference type="SAM" id="Phobius"/>
    </source>
</evidence>
<feature type="signal peptide" evidence="3">
    <location>
        <begin position="1"/>
        <end position="18"/>
    </location>
</feature>
<evidence type="ECO:0000256" key="3">
    <source>
        <dbReference type="SAM" id="SignalP"/>
    </source>
</evidence>